<dbReference type="RefSeq" id="WP_310923494.1">
    <property type="nucleotide sequence ID" value="NZ_JAMQOP010000001.1"/>
</dbReference>
<comment type="caution">
    <text evidence="2">The sequence shown here is derived from an EMBL/GenBank/DDBJ whole genome shotgun (WGS) entry which is preliminary data.</text>
</comment>
<keyword evidence="1" id="KW-1133">Transmembrane helix</keyword>
<organism evidence="2 3">
    <name type="scientific">Halogeometricum salsisoli</name>
    <dbReference type="NCBI Taxonomy" id="2950536"/>
    <lineage>
        <taxon>Archaea</taxon>
        <taxon>Methanobacteriati</taxon>
        <taxon>Methanobacteriota</taxon>
        <taxon>Stenosarchaea group</taxon>
        <taxon>Halobacteria</taxon>
        <taxon>Halobacteriales</taxon>
        <taxon>Haloferacaceae</taxon>
        <taxon>Halogeometricum</taxon>
    </lineage>
</organism>
<evidence type="ECO:0000313" key="3">
    <source>
        <dbReference type="Proteomes" id="UP001257060"/>
    </source>
</evidence>
<keyword evidence="1" id="KW-0812">Transmembrane</keyword>
<name>A0ABU2GD25_9EURY</name>
<keyword evidence="1" id="KW-0472">Membrane</keyword>
<feature type="transmembrane region" description="Helical" evidence="1">
    <location>
        <begin position="54"/>
        <end position="76"/>
    </location>
</feature>
<reference evidence="2 3" key="1">
    <citation type="submission" date="2022-06" db="EMBL/GenBank/DDBJ databases">
        <title>Halogeometricum sp. a new haloarchaeum isolate from saline soil.</title>
        <authorList>
            <person name="Strakova D."/>
            <person name="Galisteo C."/>
            <person name="Sanchez-Porro C."/>
            <person name="Ventosa A."/>
        </authorList>
    </citation>
    <scope>NUCLEOTIDE SEQUENCE [LARGE SCALE GENOMIC DNA]</scope>
    <source>
        <strain evidence="2 3">S1BR25-6</strain>
    </source>
</reference>
<protein>
    <submittedName>
        <fullName evidence="2">Uncharacterized protein</fullName>
    </submittedName>
</protein>
<dbReference type="Proteomes" id="UP001257060">
    <property type="component" value="Unassembled WGS sequence"/>
</dbReference>
<dbReference type="EMBL" id="JAMQOP010000001">
    <property type="protein sequence ID" value="MDS0298698.1"/>
    <property type="molecule type" value="Genomic_DNA"/>
</dbReference>
<keyword evidence="3" id="KW-1185">Reference proteome</keyword>
<evidence type="ECO:0000256" key="1">
    <source>
        <dbReference type="SAM" id="Phobius"/>
    </source>
</evidence>
<evidence type="ECO:0000313" key="2">
    <source>
        <dbReference type="EMBL" id="MDS0298698.1"/>
    </source>
</evidence>
<sequence>MNDWARDPRLVSLSTECHNGAANRDELYRVATLFLVSTLVPNANLSGTAFQTGLLAGLASAVALAVMILAPSYVLADAIVSLRDRLGF</sequence>
<proteinExistence type="predicted"/>
<accession>A0ABU2GD25</accession>
<gene>
    <name evidence="2" type="ORF">NDI76_08080</name>
</gene>